<proteinExistence type="inferred from homology"/>
<keyword evidence="3 5" id="KW-0133">Cell shape</keyword>
<dbReference type="Pfam" id="PF04085">
    <property type="entry name" value="MreC"/>
    <property type="match status" value="1"/>
</dbReference>
<evidence type="ECO:0000256" key="2">
    <source>
        <dbReference type="ARBA" id="ARBA00013855"/>
    </source>
</evidence>
<dbReference type="Gene3D" id="2.40.10.340">
    <property type="entry name" value="Rod shape-determining protein MreC, domain 1"/>
    <property type="match status" value="1"/>
</dbReference>
<dbReference type="PIRSF" id="PIRSF038471">
    <property type="entry name" value="MreC"/>
    <property type="match status" value="1"/>
</dbReference>
<organism evidence="7 8">
    <name type="scientific">Methylovulum psychrotolerans</name>
    <dbReference type="NCBI Taxonomy" id="1704499"/>
    <lineage>
        <taxon>Bacteria</taxon>
        <taxon>Pseudomonadati</taxon>
        <taxon>Pseudomonadota</taxon>
        <taxon>Gammaproteobacteria</taxon>
        <taxon>Methylococcales</taxon>
        <taxon>Methylococcaceae</taxon>
        <taxon>Methylovulum</taxon>
    </lineage>
</organism>
<evidence type="ECO:0000256" key="5">
    <source>
        <dbReference type="PIRNR" id="PIRNR038471"/>
    </source>
</evidence>
<dbReference type="PANTHER" id="PTHR34138">
    <property type="entry name" value="CELL SHAPE-DETERMINING PROTEIN MREC"/>
    <property type="match status" value="1"/>
</dbReference>
<dbReference type="AlphaFoldDB" id="A0A1Z4C4E8"/>
<evidence type="ECO:0000313" key="8">
    <source>
        <dbReference type="Proteomes" id="UP000197019"/>
    </source>
</evidence>
<feature type="domain" description="Rod shape-determining protein MreC beta-barrel core" evidence="6">
    <location>
        <begin position="151"/>
        <end position="293"/>
    </location>
</feature>
<dbReference type="EMBL" id="CP022129">
    <property type="protein sequence ID" value="ASF48422.1"/>
    <property type="molecule type" value="Genomic_DNA"/>
</dbReference>
<dbReference type="InterPro" id="IPR055342">
    <property type="entry name" value="MreC_beta-barrel_core"/>
</dbReference>
<evidence type="ECO:0000259" key="6">
    <source>
        <dbReference type="Pfam" id="PF04085"/>
    </source>
</evidence>
<comment type="similarity">
    <text evidence="1 5">Belongs to the MreC family.</text>
</comment>
<name>A0A1Z4C4E8_9GAMM</name>
<dbReference type="Gene3D" id="2.40.10.350">
    <property type="entry name" value="Rod shape-determining protein MreC, domain 2"/>
    <property type="match status" value="1"/>
</dbReference>
<evidence type="ECO:0000256" key="3">
    <source>
        <dbReference type="ARBA" id="ARBA00022960"/>
    </source>
</evidence>
<reference evidence="7 8" key="1">
    <citation type="submission" date="2017-06" db="EMBL/GenBank/DDBJ databases">
        <title>Genome Sequencing of the methanotroph Methylovulum psychrotolerants str. HV10-M2 isolated from a high-altitude environment.</title>
        <authorList>
            <person name="Mateos-Rivera A."/>
        </authorList>
    </citation>
    <scope>NUCLEOTIDE SEQUENCE [LARGE SCALE GENOMIC DNA]</scope>
    <source>
        <strain evidence="7 8">HV10_M2</strain>
    </source>
</reference>
<dbReference type="NCBIfam" id="TIGR00219">
    <property type="entry name" value="mreC"/>
    <property type="match status" value="1"/>
</dbReference>
<comment type="function">
    <text evidence="5">Involved in formation and maintenance of cell shape.</text>
</comment>
<sequence length="320" mass="35199">MPQGLPSYPKRPPNRLILRTATIKLLFATGPSINTRLLVAVIASVALLVTEQRGGQRLDFLRAGLSLLIEPLKHLVDMPSAMVTQTTESMSSYTVLKKDNERLREEQLIQQTRLLKLEALEKENIRLRALLENSFKLGEQVLIAELLSIKMAPYEHILVVNKGTRFGVHPQQPVLDANGVVGQVFRALPLSSEIMLITDPNHAIPVQVNRNGLLTIAVGSGELNRLLLPFLPSNADIRPGDLLITSGLGGTFPQGYPVATVDEFTTQPNKAFASITATPTAKLDRNRELMIVWSKTMPVPLINKSDAPEPTPSATEQHHD</sequence>
<evidence type="ECO:0000256" key="1">
    <source>
        <dbReference type="ARBA" id="ARBA00009369"/>
    </source>
</evidence>
<keyword evidence="8" id="KW-1185">Reference proteome</keyword>
<dbReference type="GO" id="GO:0008360">
    <property type="term" value="P:regulation of cell shape"/>
    <property type="evidence" value="ECO:0007669"/>
    <property type="project" value="UniProtKB-KW"/>
</dbReference>
<protein>
    <recommendedName>
        <fullName evidence="2 5">Cell shape-determining protein MreC</fullName>
    </recommendedName>
    <alternativeName>
        <fullName evidence="4 5">Cell shape protein MreC</fullName>
    </alternativeName>
</protein>
<evidence type="ECO:0000313" key="7">
    <source>
        <dbReference type="EMBL" id="ASF48422.1"/>
    </source>
</evidence>
<accession>A0A1Z4C4E8</accession>
<dbReference type="InterPro" id="IPR042175">
    <property type="entry name" value="Cell/Rod_MreC_2"/>
</dbReference>
<dbReference type="InterPro" id="IPR007221">
    <property type="entry name" value="MreC"/>
</dbReference>
<dbReference type="GO" id="GO:0005886">
    <property type="term" value="C:plasma membrane"/>
    <property type="evidence" value="ECO:0007669"/>
    <property type="project" value="TreeGrafter"/>
</dbReference>
<dbReference type="Proteomes" id="UP000197019">
    <property type="component" value="Chromosome"/>
</dbReference>
<dbReference type="PANTHER" id="PTHR34138:SF1">
    <property type="entry name" value="CELL SHAPE-DETERMINING PROTEIN MREC"/>
    <property type="match status" value="1"/>
</dbReference>
<evidence type="ECO:0000256" key="4">
    <source>
        <dbReference type="ARBA" id="ARBA00032089"/>
    </source>
</evidence>
<gene>
    <name evidence="7" type="ORF">CEK71_21460</name>
</gene>
<dbReference type="InterPro" id="IPR042177">
    <property type="entry name" value="Cell/Rod_1"/>
</dbReference>
<dbReference type="OrthoDB" id="9808025at2"/>
<dbReference type="KEGG" id="mpsy:CEK71_21460"/>